<dbReference type="InterPro" id="IPR011009">
    <property type="entry name" value="Kinase-like_dom_sf"/>
</dbReference>
<dbReference type="Pfam" id="PF00069">
    <property type="entry name" value="Pkinase"/>
    <property type="match status" value="1"/>
</dbReference>
<organism evidence="2 3">
    <name type="scientific">Cetraspora pellucida</name>
    <dbReference type="NCBI Taxonomy" id="1433469"/>
    <lineage>
        <taxon>Eukaryota</taxon>
        <taxon>Fungi</taxon>
        <taxon>Fungi incertae sedis</taxon>
        <taxon>Mucoromycota</taxon>
        <taxon>Glomeromycotina</taxon>
        <taxon>Glomeromycetes</taxon>
        <taxon>Diversisporales</taxon>
        <taxon>Gigasporaceae</taxon>
        <taxon>Cetraspora</taxon>
    </lineage>
</organism>
<dbReference type="PROSITE" id="PS50011">
    <property type="entry name" value="PROTEIN_KINASE_DOM"/>
    <property type="match status" value="1"/>
</dbReference>
<dbReference type="InterPro" id="IPR000719">
    <property type="entry name" value="Prot_kinase_dom"/>
</dbReference>
<evidence type="ECO:0000313" key="2">
    <source>
        <dbReference type="EMBL" id="CAG8768896.1"/>
    </source>
</evidence>
<feature type="non-terminal residue" evidence="2">
    <location>
        <position position="1"/>
    </location>
</feature>
<dbReference type="GO" id="GO:0031369">
    <property type="term" value="F:translation initiation factor binding"/>
    <property type="evidence" value="ECO:0007669"/>
    <property type="project" value="TreeGrafter"/>
</dbReference>
<name>A0A9N9J7J6_9GLOM</name>
<dbReference type="GO" id="GO:0004672">
    <property type="term" value="F:protein kinase activity"/>
    <property type="evidence" value="ECO:0007669"/>
    <property type="project" value="InterPro"/>
</dbReference>
<gene>
    <name evidence="2" type="ORF">CPELLU_LOCUS15750</name>
</gene>
<reference evidence="2" key="1">
    <citation type="submission" date="2021-06" db="EMBL/GenBank/DDBJ databases">
        <authorList>
            <person name="Kallberg Y."/>
            <person name="Tangrot J."/>
            <person name="Rosling A."/>
        </authorList>
    </citation>
    <scope>NUCLEOTIDE SEQUENCE</scope>
    <source>
        <strain evidence="2">FL966</strain>
    </source>
</reference>
<dbReference type="EMBL" id="CAJVQA010021432">
    <property type="protein sequence ID" value="CAG8768896.1"/>
    <property type="molecule type" value="Genomic_DNA"/>
</dbReference>
<comment type="caution">
    <text evidence="2">The sequence shown here is derived from an EMBL/GenBank/DDBJ whole genome shotgun (WGS) entry which is preliminary data.</text>
</comment>
<dbReference type="SUPFAM" id="SSF56112">
    <property type="entry name" value="Protein kinase-like (PK-like)"/>
    <property type="match status" value="1"/>
</dbReference>
<dbReference type="Gene3D" id="1.10.510.10">
    <property type="entry name" value="Transferase(Phosphotransferase) domain 1"/>
    <property type="match status" value="1"/>
</dbReference>
<dbReference type="GO" id="GO:0005085">
    <property type="term" value="F:guanyl-nucleotide exchange factor activity"/>
    <property type="evidence" value="ECO:0007669"/>
    <property type="project" value="TreeGrafter"/>
</dbReference>
<sequence length="332" mass="38064">LSPPPKTSGKNLKSESMLQAVILADNFNERFRPITLDRPRSRSYSSIKIITIVTPETRSVGDALRKLDAKQLINSDFILIYFDVSNIHLDKGSKSVDNYAIMSMVVKEGRSSGESPIFVLDGKTSECVHCEALELSAKRRMVMDMEVFKKHADVQIQFIDIQSSTFSMQKDSNDHHLTPKERLLRARMFHPSHLNDQLTLNSPLPSKRSLYLREIYSLFMNICGGYYPSNLKPSNLPLQYDNSEDSTGIVLKSDFGECEILDQLSERDRPGVTGTLEIMAPELLTVDERGRYFKEYYQKSDMWSLGMVLYSLCYSRLPYYQIEDVDTRNYAF</sequence>
<dbReference type="PANTHER" id="PTHR45887:SF1">
    <property type="entry name" value="TRANSLATION INITIATION FACTOR EIF-2B SUBUNIT EPSILON"/>
    <property type="match status" value="1"/>
</dbReference>
<dbReference type="AlphaFoldDB" id="A0A9N9J7J6"/>
<dbReference type="GO" id="GO:0005524">
    <property type="term" value="F:ATP binding"/>
    <property type="evidence" value="ECO:0007669"/>
    <property type="project" value="InterPro"/>
</dbReference>
<dbReference type="InterPro" id="IPR051956">
    <property type="entry name" value="eIF2B_epsilon"/>
</dbReference>
<dbReference type="GO" id="GO:0003743">
    <property type="term" value="F:translation initiation factor activity"/>
    <property type="evidence" value="ECO:0007669"/>
    <property type="project" value="TreeGrafter"/>
</dbReference>
<proteinExistence type="predicted"/>
<dbReference type="Proteomes" id="UP000789759">
    <property type="component" value="Unassembled WGS sequence"/>
</dbReference>
<dbReference type="PANTHER" id="PTHR45887">
    <property type="entry name" value="TRANSLATION INITIATION FACTOR EIF-2B SUBUNIT EPSILON"/>
    <property type="match status" value="1"/>
</dbReference>
<feature type="domain" description="Protein kinase" evidence="1">
    <location>
        <begin position="16"/>
        <end position="332"/>
    </location>
</feature>
<dbReference type="GO" id="GO:0005851">
    <property type="term" value="C:eukaryotic translation initiation factor 2B complex"/>
    <property type="evidence" value="ECO:0007669"/>
    <property type="project" value="TreeGrafter"/>
</dbReference>
<dbReference type="OrthoDB" id="1405469at2759"/>
<evidence type="ECO:0000259" key="1">
    <source>
        <dbReference type="PROSITE" id="PS50011"/>
    </source>
</evidence>
<evidence type="ECO:0000313" key="3">
    <source>
        <dbReference type="Proteomes" id="UP000789759"/>
    </source>
</evidence>
<accession>A0A9N9J7J6</accession>
<protein>
    <submittedName>
        <fullName evidence="2">17286_t:CDS:1</fullName>
    </submittedName>
</protein>
<keyword evidence="3" id="KW-1185">Reference proteome</keyword>